<evidence type="ECO:0000256" key="1">
    <source>
        <dbReference type="ARBA" id="ARBA00004141"/>
    </source>
</evidence>
<feature type="transmembrane region" description="Helical" evidence="5">
    <location>
        <begin position="193"/>
        <end position="210"/>
    </location>
</feature>
<comment type="subcellular location">
    <subcellularLocation>
        <location evidence="1">Membrane</location>
        <topology evidence="1">Multi-pass membrane protein</topology>
    </subcellularLocation>
</comment>
<feature type="domain" description="O-antigen ligase-related" evidence="6">
    <location>
        <begin position="226"/>
        <end position="386"/>
    </location>
</feature>
<evidence type="ECO:0000256" key="3">
    <source>
        <dbReference type="ARBA" id="ARBA00022989"/>
    </source>
</evidence>
<dbReference type="InterPro" id="IPR051533">
    <property type="entry name" value="WaaL-like"/>
</dbReference>
<feature type="transmembrane region" description="Helical" evidence="5">
    <location>
        <begin position="217"/>
        <end position="233"/>
    </location>
</feature>
<dbReference type="Pfam" id="PF04932">
    <property type="entry name" value="Wzy_C"/>
    <property type="match status" value="1"/>
</dbReference>
<feature type="transmembrane region" description="Helical" evidence="5">
    <location>
        <begin position="418"/>
        <end position="437"/>
    </location>
</feature>
<proteinExistence type="predicted"/>
<feature type="transmembrane region" description="Helical" evidence="5">
    <location>
        <begin position="373"/>
        <end position="397"/>
    </location>
</feature>
<feature type="transmembrane region" description="Helical" evidence="5">
    <location>
        <begin position="121"/>
        <end position="141"/>
    </location>
</feature>
<accession>A0A2M7D6S1</accession>
<gene>
    <name evidence="7" type="ORF">COS30_00725</name>
</gene>
<dbReference type="InterPro" id="IPR007016">
    <property type="entry name" value="O-antigen_ligase-rel_domated"/>
</dbReference>
<feature type="transmembrane region" description="Helical" evidence="5">
    <location>
        <begin position="98"/>
        <end position="115"/>
    </location>
</feature>
<keyword evidence="4 5" id="KW-0472">Membrane</keyword>
<feature type="transmembrane region" description="Helical" evidence="5">
    <location>
        <begin position="43"/>
        <end position="70"/>
    </location>
</feature>
<dbReference type="AlphaFoldDB" id="A0A2M7D6S1"/>
<sequence length="465" mass="52313">MLIALSSPMEVTLVVVGLVVFALASWRKIDLAATLIILLTPLYLFKIVILGLPLTLLELLILVLALVWLIKRARLVEAKAKRVINKSGHPWKALDKNLLWPAGLIIIGTFLATAWSVDWKISAGIFKSWILEPMLLAFIVWDIIKTKEQFKKILLAAVASGVIVAILSLIYWLAGELTFDGRLKGFYLSPNHLAMYLAPSFVLLAGLFVLSKNKREKIILGILGLAVMAALYLTYSYAAWLAILAALIFLVLVWWPARFAEAPARLAEDGESRRARRDRNKKRWLAVILLLMIVLVISQWPSVKLHNLLGSDRSSWQSRLMVWRASVTILKDHWLIGIGPGLFQRYYLASQQYFPVPYLEWAVPQPHNLWLAWWLQGGLMGLVGFLWLTAVFFWQIAKNFKKTKPPFVPSGGTSEGGQALILILAAVMVCILVHGLVDTPYWKNDLALVFWLLIALSDKAGRFSC</sequence>
<dbReference type="Proteomes" id="UP000229247">
    <property type="component" value="Unassembled WGS sequence"/>
</dbReference>
<name>A0A2M7D6S1_9BACT</name>
<feature type="transmembrane region" description="Helical" evidence="5">
    <location>
        <begin position="153"/>
        <end position="173"/>
    </location>
</feature>
<dbReference type="PANTHER" id="PTHR37422:SF13">
    <property type="entry name" value="LIPOPOLYSACCHARIDE BIOSYNTHESIS PROTEIN PA4999-RELATED"/>
    <property type="match status" value="1"/>
</dbReference>
<feature type="transmembrane region" description="Helical" evidence="5">
    <location>
        <begin position="284"/>
        <end position="303"/>
    </location>
</feature>
<reference evidence="8" key="1">
    <citation type="submission" date="2017-09" db="EMBL/GenBank/DDBJ databases">
        <title>Depth-based differentiation of microbial function through sediment-hosted aquifers and enrichment of novel symbionts in the deep terrestrial subsurface.</title>
        <authorList>
            <person name="Probst A.J."/>
            <person name="Ladd B."/>
            <person name="Jarett J.K."/>
            <person name="Geller-Mcgrath D.E."/>
            <person name="Sieber C.M.K."/>
            <person name="Emerson J.B."/>
            <person name="Anantharaman K."/>
            <person name="Thomas B.C."/>
            <person name="Malmstrom R."/>
            <person name="Stieglmeier M."/>
            <person name="Klingl A."/>
            <person name="Woyke T."/>
            <person name="Ryan C.M."/>
            <person name="Banfield J.F."/>
        </authorList>
    </citation>
    <scope>NUCLEOTIDE SEQUENCE [LARGE SCALE GENOMIC DNA]</scope>
</reference>
<evidence type="ECO:0000313" key="8">
    <source>
        <dbReference type="Proteomes" id="UP000229247"/>
    </source>
</evidence>
<evidence type="ECO:0000313" key="7">
    <source>
        <dbReference type="EMBL" id="PIV38690.1"/>
    </source>
</evidence>
<evidence type="ECO:0000256" key="4">
    <source>
        <dbReference type="ARBA" id="ARBA00023136"/>
    </source>
</evidence>
<evidence type="ECO:0000259" key="6">
    <source>
        <dbReference type="Pfam" id="PF04932"/>
    </source>
</evidence>
<organism evidence="7 8">
    <name type="scientific">Candidatus Portnoybacteria bacterium CG02_land_8_20_14_3_00_45_8</name>
    <dbReference type="NCBI Taxonomy" id="1974807"/>
    <lineage>
        <taxon>Bacteria</taxon>
        <taxon>Candidatus Portnoyibacteriota</taxon>
    </lineage>
</organism>
<evidence type="ECO:0000256" key="2">
    <source>
        <dbReference type="ARBA" id="ARBA00022692"/>
    </source>
</evidence>
<keyword evidence="2 5" id="KW-0812">Transmembrane</keyword>
<dbReference type="GO" id="GO:0016020">
    <property type="term" value="C:membrane"/>
    <property type="evidence" value="ECO:0007669"/>
    <property type="project" value="UniProtKB-SubCell"/>
</dbReference>
<comment type="caution">
    <text evidence="7">The sequence shown here is derived from an EMBL/GenBank/DDBJ whole genome shotgun (WGS) entry which is preliminary data.</text>
</comment>
<keyword evidence="3 5" id="KW-1133">Transmembrane helix</keyword>
<dbReference type="EMBL" id="PEUE01000020">
    <property type="protein sequence ID" value="PIV38690.1"/>
    <property type="molecule type" value="Genomic_DNA"/>
</dbReference>
<dbReference type="PANTHER" id="PTHR37422">
    <property type="entry name" value="TEICHURONIC ACID BIOSYNTHESIS PROTEIN TUAE"/>
    <property type="match status" value="1"/>
</dbReference>
<protein>
    <recommendedName>
        <fullName evidence="6">O-antigen ligase-related domain-containing protein</fullName>
    </recommendedName>
</protein>
<evidence type="ECO:0000256" key="5">
    <source>
        <dbReference type="SAM" id="Phobius"/>
    </source>
</evidence>
<feature type="transmembrane region" description="Helical" evidence="5">
    <location>
        <begin position="239"/>
        <end position="257"/>
    </location>
</feature>